<dbReference type="AlphaFoldDB" id="S0J225"/>
<protein>
    <recommendedName>
        <fullName evidence="1">Mga helix-turn-helix domain-containing protein</fullName>
    </recommendedName>
</protein>
<dbReference type="HOGENOM" id="CLU_552910_0_0_9"/>
<keyword evidence="3" id="KW-1185">Reference proteome</keyword>
<dbReference type="STRING" id="41997.RV16_GL001362"/>
<sequence length="493" mass="58397">MMGESKVFGLPKDVLLIRDILLYQNRQTRPISSQKITEDLNKVTIQTLLKILKELAEQVDSCYDYEELRLEINRHYGVYLVRNGVNFNRIFEKMLSETIIYHIFQQLILYRTFSAEKFCQEHNISLSTSRRNITKMNQFFDTYQVFLKIGKNVSITGKESQIRFLFFSFLYITHRRISHILWINSGEYLALAKRVVFACHSEEPINTEVIALWLFINLQAIKKNHPLENELAIENFDLVLPASALSPKDWNYVLTVLFMLSIVAIEPRWDFERLYETYEAETTRFSIHLFEKHFRLLTVPEKQRMAKRMYRHYIAKHLLIEPLFFASIDQQPIYTQHPLLNKKFKQLWQEWATNVPEFSSEAFKRHCFHMCYHHADADTLFPTIHLTIQSSLPKETVKQIQLQNRNHLKNSATIVFEQEKTDILLLTEEHATGIQINPTLSIKDLEYIRQKILDRIHQQSILETVHKSNRTKHSHYLGGGLFKRLTTQSLFVD</sequence>
<accession>S0J225</accession>
<dbReference type="Pfam" id="PF05043">
    <property type="entry name" value="Mga"/>
    <property type="match status" value="1"/>
</dbReference>
<evidence type="ECO:0000313" key="2">
    <source>
        <dbReference type="EMBL" id="EOT26282.1"/>
    </source>
</evidence>
<dbReference type="EMBL" id="AHYT01000010">
    <property type="protein sequence ID" value="EOT26282.1"/>
    <property type="molecule type" value="Genomic_DNA"/>
</dbReference>
<dbReference type="PATRIC" id="fig|1139996.3.peg.2021"/>
<reference evidence="2 3" key="1">
    <citation type="submission" date="2013-03" db="EMBL/GenBank/DDBJ databases">
        <title>The Genome Sequence of Enterococcus saccharolyticus ATCC_43076 (Illumina only assembly).</title>
        <authorList>
            <consortium name="The Broad Institute Genomics Platform"/>
            <consortium name="The Broad Institute Genome Sequencing Center for Infectious Disease"/>
            <person name="Earl A."/>
            <person name="Russ C."/>
            <person name="Gilmore M."/>
            <person name="Surin D."/>
            <person name="Walker B."/>
            <person name="Young S."/>
            <person name="Zeng Q."/>
            <person name="Gargeya S."/>
            <person name="Fitzgerald M."/>
            <person name="Haas B."/>
            <person name="Abouelleil A."/>
            <person name="Allen A.W."/>
            <person name="Alvarado L."/>
            <person name="Arachchi H.M."/>
            <person name="Berlin A.M."/>
            <person name="Chapman S.B."/>
            <person name="Gainer-Dewar J."/>
            <person name="Goldberg J."/>
            <person name="Griggs A."/>
            <person name="Gujja S."/>
            <person name="Hansen M."/>
            <person name="Howarth C."/>
            <person name="Imamovic A."/>
            <person name="Ireland A."/>
            <person name="Larimer J."/>
            <person name="McCowan C."/>
            <person name="Murphy C."/>
            <person name="Pearson M."/>
            <person name="Poon T.W."/>
            <person name="Priest M."/>
            <person name="Roberts A."/>
            <person name="Saif S."/>
            <person name="Shea T."/>
            <person name="Sisk P."/>
            <person name="Sykes S."/>
            <person name="Wortman J."/>
            <person name="Nusbaum C."/>
            <person name="Birren B."/>
        </authorList>
    </citation>
    <scope>NUCLEOTIDE SEQUENCE [LARGE SCALE GENOMIC DNA]</scope>
    <source>
        <strain evidence="2 3">ATCC 43076</strain>
    </source>
</reference>
<gene>
    <name evidence="2" type="ORF">OMQ_02057</name>
</gene>
<proteinExistence type="predicted"/>
<name>S0J225_9ENTE</name>
<dbReference type="Gene3D" id="1.10.10.10">
    <property type="entry name" value="Winged helix-like DNA-binding domain superfamily/Winged helix DNA-binding domain"/>
    <property type="match status" value="1"/>
</dbReference>
<organism evidence="2 3">
    <name type="scientific">Enterococcus saccharolyticus subsp. saccharolyticus ATCC 43076</name>
    <dbReference type="NCBI Taxonomy" id="1139996"/>
    <lineage>
        <taxon>Bacteria</taxon>
        <taxon>Bacillati</taxon>
        <taxon>Bacillota</taxon>
        <taxon>Bacilli</taxon>
        <taxon>Lactobacillales</taxon>
        <taxon>Enterococcaceae</taxon>
        <taxon>Enterococcus</taxon>
    </lineage>
</organism>
<evidence type="ECO:0000313" key="3">
    <source>
        <dbReference type="Proteomes" id="UP000014136"/>
    </source>
</evidence>
<comment type="caution">
    <text evidence="2">The sequence shown here is derived from an EMBL/GenBank/DDBJ whole genome shotgun (WGS) entry which is preliminary data.</text>
</comment>
<dbReference type="Proteomes" id="UP000014136">
    <property type="component" value="Unassembled WGS sequence"/>
</dbReference>
<evidence type="ECO:0000259" key="1">
    <source>
        <dbReference type="Pfam" id="PF05043"/>
    </source>
</evidence>
<dbReference type="InterPro" id="IPR007737">
    <property type="entry name" value="Mga_HTH"/>
</dbReference>
<feature type="domain" description="Mga helix-turn-helix" evidence="1">
    <location>
        <begin position="86"/>
        <end position="169"/>
    </location>
</feature>
<dbReference type="OrthoDB" id="2193935at2"/>
<dbReference type="eggNOG" id="COG3711">
    <property type="taxonomic scope" value="Bacteria"/>
</dbReference>
<dbReference type="InterPro" id="IPR036388">
    <property type="entry name" value="WH-like_DNA-bd_sf"/>
</dbReference>